<dbReference type="InterPro" id="IPR013538">
    <property type="entry name" value="ASHA1/2-like_C"/>
</dbReference>
<comment type="similarity">
    <text evidence="1">Belongs to the AHA1 family.</text>
</comment>
<dbReference type="RefSeq" id="WP_121659291.1">
    <property type="nucleotide sequence ID" value="NZ_BMEK01000002.1"/>
</dbReference>
<dbReference type="SUPFAM" id="SSF55961">
    <property type="entry name" value="Bet v1-like"/>
    <property type="match status" value="1"/>
</dbReference>
<keyword evidence="4" id="KW-1185">Reference proteome</keyword>
<reference evidence="3 4" key="1">
    <citation type="submission" date="2018-10" db="EMBL/GenBank/DDBJ databases">
        <authorList>
            <person name="Li J."/>
        </authorList>
    </citation>
    <scope>NUCLEOTIDE SEQUENCE [LARGE SCALE GENOMIC DNA]</scope>
    <source>
        <strain evidence="3 4">ZD1-4</strain>
    </source>
</reference>
<accession>A0A3L7J1W8</accession>
<evidence type="ECO:0000256" key="1">
    <source>
        <dbReference type="ARBA" id="ARBA00006817"/>
    </source>
</evidence>
<evidence type="ECO:0000259" key="2">
    <source>
        <dbReference type="Pfam" id="PF08327"/>
    </source>
</evidence>
<protein>
    <recommendedName>
        <fullName evidence="2">Activator of Hsp90 ATPase homologue 1/2-like C-terminal domain-containing protein</fullName>
    </recommendedName>
</protein>
<evidence type="ECO:0000313" key="4">
    <source>
        <dbReference type="Proteomes" id="UP000282460"/>
    </source>
</evidence>
<sequence>MTATYELHRGFTLLRTLRAAPAEVFRKWTEPDQLGWFFNPSAPTPSEPVDVDLRVGGAWRQQMIIDESVSYITGGIYREISPGEKLVFSWGAEGGWPEIELPSLDDVPLITVILDATPSAEAEGDSRPATDLIFAVALPDHLTEQQVLAWNEAGIDENWGTTLDRLVAAVDRDTGRA</sequence>
<dbReference type="AlphaFoldDB" id="A0A3L7J1W8"/>
<dbReference type="Proteomes" id="UP000282460">
    <property type="component" value="Unassembled WGS sequence"/>
</dbReference>
<comment type="caution">
    <text evidence="3">The sequence shown here is derived from an EMBL/GenBank/DDBJ whole genome shotgun (WGS) entry which is preliminary data.</text>
</comment>
<gene>
    <name evidence="3" type="ORF">D9V28_08525</name>
</gene>
<dbReference type="OrthoDB" id="3365660at2"/>
<feature type="domain" description="Activator of Hsp90 ATPase homologue 1/2-like C-terminal" evidence="2">
    <location>
        <begin position="19"/>
        <end position="170"/>
    </location>
</feature>
<dbReference type="InterPro" id="IPR023393">
    <property type="entry name" value="START-like_dom_sf"/>
</dbReference>
<dbReference type="Pfam" id="PF08327">
    <property type="entry name" value="AHSA1"/>
    <property type="match status" value="1"/>
</dbReference>
<dbReference type="EMBL" id="RCWJ01000002">
    <property type="protein sequence ID" value="RLQ84245.1"/>
    <property type="molecule type" value="Genomic_DNA"/>
</dbReference>
<dbReference type="Gene3D" id="3.30.530.20">
    <property type="match status" value="1"/>
</dbReference>
<evidence type="ECO:0000313" key="3">
    <source>
        <dbReference type="EMBL" id="RLQ84245.1"/>
    </source>
</evidence>
<name>A0A3L7J1W8_9MICO</name>
<proteinExistence type="inferred from homology"/>
<dbReference type="CDD" id="cd07814">
    <property type="entry name" value="SRPBCC_CalC_Aha1-like"/>
    <property type="match status" value="1"/>
</dbReference>
<organism evidence="3 4">
    <name type="scientific">Mycetocola zhadangensis</name>
    <dbReference type="NCBI Taxonomy" id="1164595"/>
    <lineage>
        <taxon>Bacteria</taxon>
        <taxon>Bacillati</taxon>
        <taxon>Actinomycetota</taxon>
        <taxon>Actinomycetes</taxon>
        <taxon>Micrococcales</taxon>
        <taxon>Microbacteriaceae</taxon>
        <taxon>Mycetocola</taxon>
    </lineage>
</organism>